<evidence type="ECO:0000313" key="17">
    <source>
        <dbReference type="EMBL" id="KAE9466638.1"/>
    </source>
</evidence>
<evidence type="ECO:0000256" key="14">
    <source>
        <dbReference type="RuleBase" id="RU003651"/>
    </source>
</evidence>
<keyword evidence="18" id="KW-1185">Reference proteome</keyword>
<evidence type="ECO:0000256" key="8">
    <source>
        <dbReference type="ARBA" id="ARBA00022741"/>
    </source>
</evidence>
<dbReference type="PANTHER" id="PTHR23076">
    <property type="entry name" value="METALLOPROTEASE M41 FTSH"/>
    <property type="match status" value="1"/>
</dbReference>
<dbReference type="GO" id="GO:0006508">
    <property type="term" value="P:proteolysis"/>
    <property type="evidence" value="ECO:0007669"/>
    <property type="project" value="UniProtKB-KW"/>
</dbReference>
<dbReference type="CDD" id="cd19501">
    <property type="entry name" value="RecA-like_FtsH"/>
    <property type="match status" value="1"/>
</dbReference>
<dbReference type="EMBL" id="QEFC01000081">
    <property type="protein sequence ID" value="KAE9466638.1"/>
    <property type="molecule type" value="Genomic_DNA"/>
</dbReference>
<dbReference type="Pfam" id="PF17862">
    <property type="entry name" value="AAA_lid_3"/>
    <property type="match status" value="1"/>
</dbReference>
<dbReference type="FunFam" id="1.10.8.60:FF:000061">
    <property type="entry name" value="Probable inactive ATP-dependent zinc metalloprotease FTSHI 4, chloroplastic"/>
    <property type="match status" value="1"/>
</dbReference>
<sequence>MGTIVVLSNNGFFVTPEKLGVHSGKSQTFGRIRSLNCAFSNSSFSSASFELSRFRSCSKSEHMLQCKSMIRSVIRKKSENKGTQLGKRENVGMRKRFSLRLRPRLRLLSKRLKRVSISSFLNDLGMFFRKNVIGVIVAVALGLCYSFLFLTRTPSPKVVPYSDLVTSLQSGEVTRVMFEEESRRIYYNTNSWRVEKDQISEDKSLVNAEDGNVVDSVETGGVGRRQGVTVLNVFRKLMRVQASNPKWEYSTRKIDHDESYLLSLMRDTGITYSSAPRSLIWLVRSIVATVLVFWPLPLFMWFLRRQLSDANSHVKKRTSSDSMVTFDDVEGVDTAKVELMEIVSCLQGAINYNKLGAKLPRGVLLVGPPGSGKTLLARAVAGEAGVPFFTVSASEFVELFVGRGAARIRDLFKVARKSSPSIIFIDELDAVGGKRGRSFNDERDQTLNQLLTEMDGFDSDMKVVVIAATNRPEALDPALCRPGRFSRKVYVGEPDEEGRRKILAVHLRGVPLEEDSDLICSLVASLTPGFVGADLANIVNEATLLAARRGCEFVSREDIMEAIERAKYGINYRALRPSTISKELGKIFPWMPSLIGRNGRRPDDLQGPLGYQTL</sequence>
<feature type="domain" description="AAA+ ATPase" evidence="16">
    <location>
        <begin position="359"/>
        <end position="495"/>
    </location>
</feature>
<dbReference type="GO" id="GO:0004176">
    <property type="term" value="F:ATP-dependent peptidase activity"/>
    <property type="evidence" value="ECO:0007669"/>
    <property type="project" value="InterPro"/>
</dbReference>
<dbReference type="InterPro" id="IPR003959">
    <property type="entry name" value="ATPase_AAA_core"/>
</dbReference>
<reference evidence="17 18" key="1">
    <citation type="journal article" date="2019" name="Genome Biol. Evol.">
        <title>The Rhododendron genome and chromosomal organization provide insight into shared whole-genome duplications across the heath family (Ericaceae).</title>
        <authorList>
            <person name="Soza V.L."/>
            <person name="Lindsley D."/>
            <person name="Waalkes A."/>
            <person name="Ramage E."/>
            <person name="Patwardhan R.P."/>
            <person name="Burton J.N."/>
            <person name="Adey A."/>
            <person name="Kumar A."/>
            <person name="Qiu R."/>
            <person name="Shendure J."/>
            <person name="Hall B."/>
        </authorList>
    </citation>
    <scope>NUCLEOTIDE SEQUENCE [LARGE SCALE GENOMIC DNA]</scope>
    <source>
        <strain evidence="17">RSF 1966-606</strain>
    </source>
</reference>
<feature type="transmembrane region" description="Helical" evidence="15">
    <location>
        <begin position="281"/>
        <end position="303"/>
    </location>
</feature>
<evidence type="ECO:0000256" key="12">
    <source>
        <dbReference type="ARBA" id="ARBA00022989"/>
    </source>
</evidence>
<comment type="subcellular location">
    <subcellularLocation>
        <location evidence="1">Membrane</location>
        <topology evidence="1">Multi-pass membrane protein</topology>
    </subcellularLocation>
    <subcellularLocation>
        <location evidence="2">Plastid</location>
        <location evidence="2">Chloroplast</location>
    </subcellularLocation>
</comment>
<dbReference type="InterPro" id="IPR011546">
    <property type="entry name" value="Pept_M41_FtsH_extracell"/>
</dbReference>
<keyword evidence="8 14" id="KW-0547">Nucleotide-binding</keyword>
<evidence type="ECO:0000256" key="9">
    <source>
        <dbReference type="ARBA" id="ARBA00022801"/>
    </source>
</evidence>
<keyword evidence="6" id="KW-0645">Protease</keyword>
<keyword evidence="11" id="KW-0809">Transit peptide</keyword>
<dbReference type="GO" id="GO:0004222">
    <property type="term" value="F:metalloendopeptidase activity"/>
    <property type="evidence" value="ECO:0007669"/>
    <property type="project" value="InterPro"/>
</dbReference>
<feature type="transmembrane region" description="Helical" evidence="15">
    <location>
        <begin position="132"/>
        <end position="150"/>
    </location>
</feature>
<dbReference type="GO" id="GO:0005524">
    <property type="term" value="F:ATP binding"/>
    <property type="evidence" value="ECO:0007669"/>
    <property type="project" value="UniProtKB-KW"/>
</dbReference>
<evidence type="ECO:0000256" key="3">
    <source>
        <dbReference type="ARBA" id="ARBA00006914"/>
    </source>
</evidence>
<dbReference type="InterPro" id="IPR003960">
    <property type="entry name" value="ATPase_AAA_CS"/>
</dbReference>
<dbReference type="Gene3D" id="1.10.8.60">
    <property type="match status" value="1"/>
</dbReference>
<dbReference type="Pfam" id="PF06480">
    <property type="entry name" value="FtsH_ext"/>
    <property type="match status" value="1"/>
</dbReference>
<comment type="caution">
    <text evidence="17">The sequence shown here is derived from an EMBL/GenBank/DDBJ whole genome shotgun (WGS) entry which is preliminary data.</text>
</comment>
<evidence type="ECO:0000256" key="4">
    <source>
        <dbReference type="ARBA" id="ARBA00022528"/>
    </source>
</evidence>
<dbReference type="FunFam" id="3.40.50.300:FF:000277">
    <property type="entry name" value="ATP-dependent zinc metalloprotease FtsH"/>
    <property type="match status" value="1"/>
</dbReference>
<accession>A0A6A4MMF3</accession>
<gene>
    <name evidence="17" type="ORF">C3L33_01409</name>
</gene>
<name>A0A6A4MMF3_9ERIC</name>
<evidence type="ECO:0000256" key="1">
    <source>
        <dbReference type="ARBA" id="ARBA00004141"/>
    </source>
</evidence>
<feature type="non-terminal residue" evidence="17">
    <location>
        <position position="1"/>
    </location>
</feature>
<keyword evidence="10 14" id="KW-0067">ATP-binding</keyword>
<evidence type="ECO:0000313" key="18">
    <source>
        <dbReference type="Proteomes" id="UP000428333"/>
    </source>
</evidence>
<proteinExistence type="inferred from homology"/>
<evidence type="ECO:0000256" key="7">
    <source>
        <dbReference type="ARBA" id="ARBA00022692"/>
    </source>
</evidence>
<dbReference type="Pfam" id="PF00004">
    <property type="entry name" value="AAA"/>
    <property type="match status" value="1"/>
</dbReference>
<dbReference type="InterPro" id="IPR003593">
    <property type="entry name" value="AAA+_ATPase"/>
</dbReference>
<dbReference type="InterPro" id="IPR041569">
    <property type="entry name" value="AAA_lid_3"/>
</dbReference>
<keyword evidence="13 15" id="KW-0472">Membrane</keyword>
<evidence type="ECO:0000256" key="11">
    <source>
        <dbReference type="ARBA" id="ARBA00022946"/>
    </source>
</evidence>
<dbReference type="Gene3D" id="3.40.50.300">
    <property type="entry name" value="P-loop containing nucleotide triphosphate hydrolases"/>
    <property type="match status" value="1"/>
</dbReference>
<evidence type="ECO:0000256" key="6">
    <source>
        <dbReference type="ARBA" id="ARBA00022670"/>
    </source>
</evidence>
<evidence type="ECO:0000256" key="10">
    <source>
        <dbReference type="ARBA" id="ARBA00022840"/>
    </source>
</evidence>
<keyword evidence="12 15" id="KW-1133">Transmembrane helix</keyword>
<dbReference type="GO" id="GO:0016887">
    <property type="term" value="F:ATP hydrolysis activity"/>
    <property type="evidence" value="ECO:0007669"/>
    <property type="project" value="InterPro"/>
</dbReference>
<dbReference type="InterPro" id="IPR027417">
    <property type="entry name" value="P-loop_NTPase"/>
</dbReference>
<evidence type="ECO:0000256" key="13">
    <source>
        <dbReference type="ARBA" id="ARBA00023136"/>
    </source>
</evidence>
<dbReference type="SUPFAM" id="SSF52540">
    <property type="entry name" value="P-loop containing nucleoside triphosphate hydrolases"/>
    <property type="match status" value="1"/>
</dbReference>
<dbReference type="Proteomes" id="UP000428333">
    <property type="component" value="Linkage Group LG01"/>
</dbReference>
<keyword evidence="5" id="KW-0934">Plastid</keyword>
<evidence type="ECO:0000256" key="2">
    <source>
        <dbReference type="ARBA" id="ARBA00004229"/>
    </source>
</evidence>
<evidence type="ECO:0000259" key="16">
    <source>
        <dbReference type="SMART" id="SM00382"/>
    </source>
</evidence>
<dbReference type="SMART" id="SM00382">
    <property type="entry name" value="AAA"/>
    <property type="match status" value="1"/>
</dbReference>
<evidence type="ECO:0000256" key="5">
    <source>
        <dbReference type="ARBA" id="ARBA00022640"/>
    </source>
</evidence>
<evidence type="ECO:0000256" key="15">
    <source>
        <dbReference type="SAM" id="Phobius"/>
    </source>
</evidence>
<keyword evidence="9" id="KW-0378">Hydrolase</keyword>
<comment type="similarity">
    <text evidence="3 14">Belongs to the AAA ATPase family.</text>
</comment>
<protein>
    <recommendedName>
        <fullName evidence="16">AAA+ ATPase domain-containing protein</fullName>
    </recommendedName>
</protein>
<dbReference type="GO" id="GO:0008270">
    <property type="term" value="F:zinc ion binding"/>
    <property type="evidence" value="ECO:0007669"/>
    <property type="project" value="InterPro"/>
</dbReference>
<dbReference type="PANTHER" id="PTHR23076:SF117">
    <property type="entry name" value="AAA+ ATPASE DOMAIN, ATPASE, AAA-TYPE, CORE, PEPTIDASE M41, FTSH EXTRACELLULAR"/>
    <property type="match status" value="1"/>
</dbReference>
<dbReference type="AlphaFoldDB" id="A0A6A4MMF3"/>
<dbReference type="GO" id="GO:0009535">
    <property type="term" value="C:chloroplast thylakoid membrane"/>
    <property type="evidence" value="ECO:0007669"/>
    <property type="project" value="TreeGrafter"/>
</dbReference>
<keyword evidence="4" id="KW-0150">Chloroplast</keyword>
<dbReference type="PROSITE" id="PS00674">
    <property type="entry name" value="AAA"/>
    <property type="match status" value="1"/>
</dbReference>
<organism evidence="17 18">
    <name type="scientific">Rhododendron williamsianum</name>
    <dbReference type="NCBI Taxonomy" id="262921"/>
    <lineage>
        <taxon>Eukaryota</taxon>
        <taxon>Viridiplantae</taxon>
        <taxon>Streptophyta</taxon>
        <taxon>Embryophyta</taxon>
        <taxon>Tracheophyta</taxon>
        <taxon>Spermatophyta</taxon>
        <taxon>Magnoliopsida</taxon>
        <taxon>eudicotyledons</taxon>
        <taxon>Gunneridae</taxon>
        <taxon>Pentapetalae</taxon>
        <taxon>asterids</taxon>
        <taxon>Ericales</taxon>
        <taxon>Ericaceae</taxon>
        <taxon>Ericoideae</taxon>
        <taxon>Rhodoreae</taxon>
        <taxon>Rhododendron</taxon>
    </lineage>
</organism>
<dbReference type="OrthoDB" id="1413014at2759"/>
<keyword evidence="7 15" id="KW-0812">Transmembrane</keyword>